<feature type="chain" id="PRO_5008270069" evidence="2">
    <location>
        <begin position="21"/>
        <end position="694"/>
    </location>
</feature>
<dbReference type="PANTHER" id="PTHR14240">
    <property type="entry name" value="RETINITIS PIGMENTOSA GTPASE REGULATOR-INTERACTING PROTEIN"/>
    <property type="match status" value="1"/>
</dbReference>
<dbReference type="SUPFAM" id="SSF49562">
    <property type="entry name" value="C2 domain (Calcium/lipid-binding domain, CaLB)"/>
    <property type="match status" value="1"/>
</dbReference>
<feature type="compositionally biased region" description="Basic and acidic residues" evidence="1">
    <location>
        <begin position="446"/>
        <end position="459"/>
    </location>
</feature>
<dbReference type="Pfam" id="PF18111">
    <property type="entry name" value="RPGR1_C"/>
    <property type="match status" value="1"/>
</dbReference>
<gene>
    <name evidence="4" type="ORF">ALC62_07247</name>
</gene>
<feature type="region of interest" description="Disordered" evidence="1">
    <location>
        <begin position="379"/>
        <end position="464"/>
    </location>
</feature>
<feature type="compositionally biased region" description="Polar residues" evidence="1">
    <location>
        <begin position="416"/>
        <end position="430"/>
    </location>
</feature>
<keyword evidence="5" id="KW-1185">Reference proteome</keyword>
<dbReference type="Gene3D" id="2.60.40.150">
    <property type="entry name" value="C2 domain"/>
    <property type="match status" value="2"/>
</dbReference>
<sequence>MFLILFDILQEFLLFADVDGKSCLDHQVSAIEDPLIDVNNNHPTKITRNIKQHDFNAGTTQNFESDYCTSCSLKSTALYSNKKCNFACKKNSATILTSSSLKDIFDDTSSPMAHRKLSYRDISKDFCAEKMVKLKRLKSLRYPKCNLTCHLRKAKDPLSLQEKQKLPCRTECLNDSVRLPVCPMDPLLITDRQGLIEIHISRLQLSTSVANIPDEEDICNLHIYVSWDIWGEKTAYTPRMECPNLIFNSSSVYRIADLFSFFKNVLSEYLIFRVNIVRRDGTGYTFARAKVSIKDILDYPQNKLHYIVPVNGVICSFFGVNFGQLSLWVRLSCNVDMVEAFKKQCGISSLKDTLHTPPIKKDVSKKPLPQHIVDIVSFKDRQQKDSPVSEDSTDTQAPLDSNFQYETENSDEENFYVNSNNEESPINETNEMSEEENGTIAMSPDYKTDNSKESKENNVSRDSPSVAEFKTLLANSIFGRIQGISLLKGSSSTIRDMDEILSDRNWESYKQKRANSLNVEAQDYRNDISTCRNEKDAIIIEIVSMQFFDDSCVMQNDQIHLLYVEYSFLDKHGEDMETISVEKPKTSAQEMVYNYKKKFWINEVTHPVQRDNLRAMLAEDTSPNINFIIISEPLPEEREVKDCEEVGYATFNIKKYALGDECKYILLPIKDNQNREIGTLKVIHIIRYFFVNND</sequence>
<dbReference type="InterPro" id="IPR031139">
    <property type="entry name" value="RPGRIP1_fam"/>
</dbReference>
<evidence type="ECO:0000259" key="3">
    <source>
        <dbReference type="Pfam" id="PF18111"/>
    </source>
</evidence>
<dbReference type="AlphaFoldDB" id="A0A195CPB0"/>
<proteinExistence type="predicted"/>
<feature type="signal peptide" evidence="2">
    <location>
        <begin position="1"/>
        <end position="20"/>
    </location>
</feature>
<dbReference type="InterPro" id="IPR041091">
    <property type="entry name" value="RPGRIP1_C"/>
</dbReference>
<feature type="domain" description="RPGRIP1 C-terminal" evidence="3">
    <location>
        <begin position="534"/>
        <end position="682"/>
    </location>
</feature>
<evidence type="ECO:0000256" key="1">
    <source>
        <dbReference type="SAM" id="MobiDB-lite"/>
    </source>
</evidence>
<dbReference type="InterPro" id="IPR035892">
    <property type="entry name" value="C2_domain_sf"/>
</dbReference>
<evidence type="ECO:0000313" key="5">
    <source>
        <dbReference type="Proteomes" id="UP000078542"/>
    </source>
</evidence>
<keyword evidence="2" id="KW-0732">Signal</keyword>
<dbReference type="EMBL" id="KQ977565">
    <property type="protein sequence ID" value="KYN01944.1"/>
    <property type="molecule type" value="Genomic_DNA"/>
</dbReference>
<feature type="compositionally biased region" description="Polar residues" evidence="1">
    <location>
        <begin position="385"/>
        <end position="407"/>
    </location>
</feature>
<organism evidence="4 5">
    <name type="scientific">Cyphomyrmex costatus</name>
    <dbReference type="NCBI Taxonomy" id="456900"/>
    <lineage>
        <taxon>Eukaryota</taxon>
        <taxon>Metazoa</taxon>
        <taxon>Ecdysozoa</taxon>
        <taxon>Arthropoda</taxon>
        <taxon>Hexapoda</taxon>
        <taxon>Insecta</taxon>
        <taxon>Pterygota</taxon>
        <taxon>Neoptera</taxon>
        <taxon>Endopterygota</taxon>
        <taxon>Hymenoptera</taxon>
        <taxon>Apocrita</taxon>
        <taxon>Aculeata</taxon>
        <taxon>Formicoidea</taxon>
        <taxon>Formicidae</taxon>
        <taxon>Myrmicinae</taxon>
        <taxon>Cyphomyrmex</taxon>
    </lineage>
</organism>
<evidence type="ECO:0000256" key="2">
    <source>
        <dbReference type="SAM" id="SignalP"/>
    </source>
</evidence>
<accession>A0A195CPB0</accession>
<evidence type="ECO:0000313" key="4">
    <source>
        <dbReference type="EMBL" id="KYN01944.1"/>
    </source>
</evidence>
<name>A0A195CPB0_9HYME</name>
<dbReference type="Proteomes" id="UP000078542">
    <property type="component" value="Unassembled WGS sequence"/>
</dbReference>
<reference evidence="4 5" key="1">
    <citation type="submission" date="2016-03" db="EMBL/GenBank/DDBJ databases">
        <title>Cyphomyrmex costatus WGS genome.</title>
        <authorList>
            <person name="Nygaard S."/>
            <person name="Hu H."/>
            <person name="Boomsma J."/>
            <person name="Zhang G."/>
        </authorList>
    </citation>
    <scope>NUCLEOTIDE SEQUENCE [LARGE SCALE GENOMIC DNA]</scope>
    <source>
        <strain evidence="4">MS0001</strain>
        <tissue evidence="4">Whole body</tissue>
    </source>
</reference>
<dbReference type="STRING" id="456900.A0A195CPB0"/>
<protein>
    <submittedName>
        <fullName evidence="4">X-linked retinitis pigmentosa GTPase regulator-interacting protein 1</fullName>
    </submittedName>
</protein>